<dbReference type="EMBL" id="CVRI01000001">
    <property type="protein sequence ID" value="CRK86593.1"/>
    <property type="molecule type" value="Genomic_DNA"/>
</dbReference>
<evidence type="ECO:0000313" key="2">
    <source>
        <dbReference type="Proteomes" id="UP000183832"/>
    </source>
</evidence>
<reference evidence="1 2" key="1">
    <citation type="submission" date="2015-04" db="EMBL/GenBank/DDBJ databases">
        <authorList>
            <person name="Syromyatnikov M.Y."/>
            <person name="Popov V.N."/>
        </authorList>
    </citation>
    <scope>NUCLEOTIDE SEQUENCE [LARGE SCALE GENOMIC DNA]</scope>
</reference>
<name>A0A1J1HK19_9DIPT</name>
<gene>
    <name evidence="1" type="ORF">CLUMA_CG000121</name>
</gene>
<evidence type="ECO:0000313" key="1">
    <source>
        <dbReference type="EMBL" id="CRK86593.1"/>
    </source>
</evidence>
<sequence length="24" mass="2881">MFIFVYFRSLKVKNNDSCGFLNHT</sequence>
<protein>
    <submittedName>
        <fullName evidence="1">CLUMA_CG000121, isoform A</fullName>
    </submittedName>
</protein>
<organism evidence="1 2">
    <name type="scientific">Clunio marinus</name>
    <dbReference type="NCBI Taxonomy" id="568069"/>
    <lineage>
        <taxon>Eukaryota</taxon>
        <taxon>Metazoa</taxon>
        <taxon>Ecdysozoa</taxon>
        <taxon>Arthropoda</taxon>
        <taxon>Hexapoda</taxon>
        <taxon>Insecta</taxon>
        <taxon>Pterygota</taxon>
        <taxon>Neoptera</taxon>
        <taxon>Endopterygota</taxon>
        <taxon>Diptera</taxon>
        <taxon>Nematocera</taxon>
        <taxon>Chironomoidea</taxon>
        <taxon>Chironomidae</taxon>
        <taxon>Clunio</taxon>
    </lineage>
</organism>
<dbReference type="AlphaFoldDB" id="A0A1J1HK19"/>
<proteinExistence type="predicted"/>
<dbReference type="Proteomes" id="UP000183832">
    <property type="component" value="Unassembled WGS sequence"/>
</dbReference>
<keyword evidence="2" id="KW-1185">Reference proteome</keyword>
<accession>A0A1J1HK19</accession>